<keyword evidence="9 12" id="KW-0067">ATP-binding</keyword>
<evidence type="ECO:0000256" key="10">
    <source>
        <dbReference type="ARBA" id="ARBA00023136"/>
    </source>
</evidence>
<dbReference type="PROSITE" id="PS50011">
    <property type="entry name" value="PROTEIN_KINASE_DOM"/>
    <property type="match status" value="1"/>
</dbReference>
<evidence type="ECO:0000256" key="1">
    <source>
        <dbReference type="ARBA" id="ARBA00004236"/>
    </source>
</evidence>
<dbReference type="InterPro" id="IPR017441">
    <property type="entry name" value="Protein_kinase_ATP_BS"/>
</dbReference>
<feature type="domain" description="Protein kinase" evidence="14">
    <location>
        <begin position="80"/>
        <end position="363"/>
    </location>
</feature>
<evidence type="ECO:0000256" key="7">
    <source>
        <dbReference type="ARBA" id="ARBA00022741"/>
    </source>
</evidence>
<dbReference type="GO" id="GO:0004674">
    <property type="term" value="F:protein serine/threonine kinase activity"/>
    <property type="evidence" value="ECO:0007669"/>
    <property type="project" value="UniProtKB-KW"/>
</dbReference>
<keyword evidence="15" id="KW-1185">Reference proteome</keyword>
<comment type="subcellular location">
    <subcellularLocation>
        <location evidence="1">Cell membrane</location>
    </subcellularLocation>
</comment>
<dbReference type="RefSeq" id="XP_018829304.1">
    <property type="nucleotide sequence ID" value="XM_018973759.2"/>
</dbReference>
<evidence type="ECO:0000256" key="5">
    <source>
        <dbReference type="ARBA" id="ARBA00022527"/>
    </source>
</evidence>
<comment type="similarity">
    <text evidence="2">Belongs to the protein kinase superfamily. Ser/Thr protein kinase family.</text>
</comment>
<keyword evidence="10" id="KW-0472">Membrane</keyword>
<dbReference type="GO" id="GO:0005524">
    <property type="term" value="F:ATP binding"/>
    <property type="evidence" value="ECO:0007669"/>
    <property type="project" value="UniProtKB-UniRule"/>
</dbReference>
<feature type="compositionally biased region" description="Basic and acidic residues" evidence="13">
    <location>
        <begin position="365"/>
        <end position="375"/>
    </location>
</feature>
<gene>
    <name evidence="16" type="primary">LOC108997454</name>
</gene>
<keyword evidence="8 16" id="KW-0418">Kinase</keyword>
<feature type="region of interest" description="Disordered" evidence="13">
    <location>
        <begin position="365"/>
        <end position="414"/>
    </location>
</feature>
<keyword evidence="4" id="KW-1003">Cell membrane</keyword>
<evidence type="ECO:0000256" key="2">
    <source>
        <dbReference type="ARBA" id="ARBA00008684"/>
    </source>
</evidence>
<dbReference type="GO" id="GO:0005886">
    <property type="term" value="C:plasma membrane"/>
    <property type="evidence" value="ECO:0007669"/>
    <property type="project" value="UniProtKB-SubCell"/>
</dbReference>
<dbReference type="InterPro" id="IPR000719">
    <property type="entry name" value="Prot_kinase_dom"/>
</dbReference>
<dbReference type="Gramene" id="Jr13_10280_p1">
    <property type="protein sequence ID" value="cds.Jr13_10280_p1"/>
    <property type="gene ID" value="Jr13_10280"/>
</dbReference>
<dbReference type="SUPFAM" id="SSF56112">
    <property type="entry name" value="Protein kinase-like (PK-like)"/>
    <property type="match status" value="1"/>
</dbReference>
<reference evidence="16" key="1">
    <citation type="submission" date="2025-08" db="UniProtKB">
        <authorList>
            <consortium name="RefSeq"/>
        </authorList>
    </citation>
    <scope>IDENTIFICATION</scope>
    <source>
        <tissue evidence="16">Leaves</tissue>
    </source>
</reference>
<dbReference type="GeneID" id="108997454"/>
<dbReference type="InterPro" id="IPR050823">
    <property type="entry name" value="Plant_Ser_Thr_Prot_Kinase"/>
</dbReference>
<evidence type="ECO:0000256" key="3">
    <source>
        <dbReference type="ARBA" id="ARBA00012513"/>
    </source>
</evidence>
<keyword evidence="5 12" id="KW-0723">Serine/threonine-protein kinase</keyword>
<evidence type="ECO:0000256" key="9">
    <source>
        <dbReference type="ARBA" id="ARBA00022840"/>
    </source>
</evidence>
<dbReference type="InterPro" id="IPR011009">
    <property type="entry name" value="Kinase-like_dom_sf"/>
</dbReference>
<dbReference type="EC" id="2.7.11.1" evidence="3"/>
<dbReference type="FunFam" id="3.30.200.20:FF:000228">
    <property type="entry name" value="Serine/threonine-protein kinase BIK1"/>
    <property type="match status" value="1"/>
</dbReference>
<dbReference type="Gene3D" id="3.30.200.20">
    <property type="entry name" value="Phosphorylase Kinase, domain 1"/>
    <property type="match status" value="1"/>
</dbReference>
<name>A0A2I4FCD6_JUGRE</name>
<dbReference type="Gene3D" id="1.10.510.10">
    <property type="entry name" value="Transferase(Phosphotransferase) domain 1"/>
    <property type="match status" value="1"/>
</dbReference>
<dbReference type="KEGG" id="jre:108997454"/>
<organism evidence="15 16">
    <name type="scientific">Juglans regia</name>
    <name type="common">English walnut</name>
    <dbReference type="NCBI Taxonomy" id="51240"/>
    <lineage>
        <taxon>Eukaryota</taxon>
        <taxon>Viridiplantae</taxon>
        <taxon>Streptophyta</taxon>
        <taxon>Embryophyta</taxon>
        <taxon>Tracheophyta</taxon>
        <taxon>Spermatophyta</taxon>
        <taxon>Magnoliopsida</taxon>
        <taxon>eudicotyledons</taxon>
        <taxon>Gunneridae</taxon>
        <taxon>Pentapetalae</taxon>
        <taxon>rosids</taxon>
        <taxon>fabids</taxon>
        <taxon>Fagales</taxon>
        <taxon>Juglandaceae</taxon>
        <taxon>Juglans</taxon>
    </lineage>
</organism>
<dbReference type="AlphaFoldDB" id="A0A2I4FCD6"/>
<dbReference type="Proteomes" id="UP000235220">
    <property type="component" value="Chromosome 13"/>
</dbReference>
<evidence type="ECO:0000256" key="4">
    <source>
        <dbReference type="ARBA" id="ARBA00022475"/>
    </source>
</evidence>
<dbReference type="PROSITE" id="PS00108">
    <property type="entry name" value="PROTEIN_KINASE_ST"/>
    <property type="match status" value="1"/>
</dbReference>
<evidence type="ECO:0000256" key="8">
    <source>
        <dbReference type="ARBA" id="ARBA00022777"/>
    </source>
</evidence>
<sequence>MGNCWGSTADNPTPSTTAHLNSGLSQATSNATTSRCSNISANSHFSAASGDEVYPHGQILPTPNLRIFCFAELKVATKNFRADTVLGEGGFGKVFKGWLEEKGSSKSGSGTVIAVKKLNSESLQGFQEWQAEVNFLGRLSHPNLVKLLGYCWEDQELLLIYEFMQKGSLENHLFGRGSTVQPLPWDVRLKVAIGAARGLAFLHTSDKQVIYRDFKASNILLDGSYTAKISDFGLAKLGPSASQSHVTTRVMGTYGYAAPEYVATGHLYVKSDVYGFGVVLVEILTGLRALDTNRPTGRHNLVDWIKPYLSERRKLKQIMDSRLEGKYPSKAALHISQLALKCLAAEPKHRPSMKEVLETLERIEAANEKPREPRIRSHPMAHRQGQSPMIHRSPLHPRQGGSQTYQYQHSPLVR</sequence>
<feature type="compositionally biased region" description="Polar residues" evidence="13">
    <location>
        <begin position="400"/>
        <end position="414"/>
    </location>
</feature>
<dbReference type="PROSITE" id="PS00107">
    <property type="entry name" value="PROTEIN_KINASE_ATP"/>
    <property type="match status" value="1"/>
</dbReference>
<evidence type="ECO:0000256" key="11">
    <source>
        <dbReference type="ARBA" id="ARBA00054261"/>
    </source>
</evidence>
<dbReference type="FunCoup" id="A0A2I4FCD6">
    <property type="interactions" value="3404"/>
</dbReference>
<dbReference type="CDD" id="cd14066">
    <property type="entry name" value="STKc_IRAK"/>
    <property type="match status" value="1"/>
</dbReference>
<evidence type="ECO:0000313" key="15">
    <source>
        <dbReference type="Proteomes" id="UP000235220"/>
    </source>
</evidence>
<keyword evidence="6" id="KW-0808">Transferase</keyword>
<dbReference type="PANTHER" id="PTHR45621">
    <property type="entry name" value="OS01G0588500 PROTEIN-RELATED"/>
    <property type="match status" value="1"/>
</dbReference>
<proteinExistence type="inferred from homology"/>
<dbReference type="FunFam" id="1.10.510.10:FF:000032">
    <property type="entry name" value="Serine/threonine-protein kinase PBS1"/>
    <property type="match status" value="1"/>
</dbReference>
<evidence type="ECO:0000259" key="14">
    <source>
        <dbReference type="PROSITE" id="PS50011"/>
    </source>
</evidence>
<dbReference type="InterPro" id="IPR008271">
    <property type="entry name" value="Ser/Thr_kinase_AS"/>
</dbReference>
<dbReference type="OrthoDB" id="4062651at2759"/>
<dbReference type="InterPro" id="IPR001245">
    <property type="entry name" value="Ser-Thr/Tyr_kinase_cat_dom"/>
</dbReference>
<evidence type="ECO:0000256" key="6">
    <source>
        <dbReference type="ARBA" id="ARBA00022679"/>
    </source>
</evidence>
<evidence type="ECO:0000313" key="16">
    <source>
        <dbReference type="RefSeq" id="XP_018829304.1"/>
    </source>
</evidence>
<dbReference type="Pfam" id="PF07714">
    <property type="entry name" value="PK_Tyr_Ser-Thr"/>
    <property type="match status" value="1"/>
</dbReference>
<keyword evidence="7 12" id="KW-0547">Nucleotide-binding</keyword>
<comment type="function">
    <text evidence="11">May be involved in plant defense signaling.</text>
</comment>
<protein>
    <recommendedName>
        <fullName evidence="3">non-specific serine/threonine protein kinase</fullName>
        <ecNumber evidence="3">2.7.11.1</ecNumber>
    </recommendedName>
</protein>
<evidence type="ECO:0000256" key="12">
    <source>
        <dbReference type="RuleBase" id="RU000304"/>
    </source>
</evidence>
<accession>A0A2I4FCD6</accession>
<evidence type="ECO:0000256" key="13">
    <source>
        <dbReference type="SAM" id="MobiDB-lite"/>
    </source>
</evidence>